<comment type="similarity">
    <text evidence="2">Belongs to the MipA/OmpV family.</text>
</comment>
<organism evidence="7 8">
    <name type="scientific">Paraglaciecola mesophila</name>
    <dbReference type="NCBI Taxonomy" id="197222"/>
    <lineage>
        <taxon>Bacteria</taxon>
        <taxon>Pseudomonadati</taxon>
        <taxon>Pseudomonadota</taxon>
        <taxon>Gammaproteobacteria</taxon>
        <taxon>Alteromonadales</taxon>
        <taxon>Alteromonadaceae</taxon>
        <taxon>Paraglaciecola</taxon>
    </lineage>
</organism>
<keyword evidence="3 6" id="KW-0732">Signal</keyword>
<dbReference type="PANTHER" id="PTHR38776">
    <property type="entry name" value="MLTA-INTERACTING PROTEIN-RELATED"/>
    <property type="match status" value="1"/>
</dbReference>
<dbReference type="RefSeq" id="WP_342882676.1">
    <property type="nucleotide sequence ID" value="NZ_JBBMQS010000015.1"/>
</dbReference>
<protein>
    <submittedName>
        <fullName evidence="7">MipA/OmpV family protein</fullName>
    </submittedName>
</protein>
<evidence type="ECO:0000313" key="7">
    <source>
        <dbReference type="EMBL" id="MEM5499587.1"/>
    </source>
</evidence>
<dbReference type="InterPro" id="IPR010583">
    <property type="entry name" value="MipA"/>
</dbReference>
<evidence type="ECO:0000256" key="2">
    <source>
        <dbReference type="ARBA" id="ARBA00005722"/>
    </source>
</evidence>
<comment type="caution">
    <text evidence="7">The sequence shown here is derived from an EMBL/GenBank/DDBJ whole genome shotgun (WGS) entry which is preliminary data.</text>
</comment>
<dbReference type="EMBL" id="JBBMQS010000015">
    <property type="protein sequence ID" value="MEM5499587.1"/>
    <property type="molecule type" value="Genomic_DNA"/>
</dbReference>
<evidence type="ECO:0000256" key="5">
    <source>
        <dbReference type="ARBA" id="ARBA00023237"/>
    </source>
</evidence>
<name>A0ABU9T0D9_9ALTE</name>
<evidence type="ECO:0000256" key="1">
    <source>
        <dbReference type="ARBA" id="ARBA00004442"/>
    </source>
</evidence>
<sequence length="290" mass="32061">MLKSTGESSMSLAFLPVSSLSKQSLRCVFVCALSLGLCAPVSAQTPPSERTGLQPESSASEWGIGIGAISQQLGIKDIDRNTNVFPFISYENRYIRWFGPNLDVKLPSLQINNAQRIAFTLSVGYDFSGYDDDDIKDTPVLQGMDERDGGFVIGARAQWQTPVVNVSAKWTGDISGDRDGSTFSLGLDKRWMLGQQVMLSPRIVATWLDESYVDYQYGVRANEATSERQAYSGDSTINIELGLRTAYLFNRQSSIFIDASIISLGDEIKDSPLVDSSTENRVMFAYLYKF</sequence>
<evidence type="ECO:0000256" key="6">
    <source>
        <dbReference type="SAM" id="SignalP"/>
    </source>
</evidence>
<keyword evidence="5" id="KW-0998">Cell outer membrane</keyword>
<proteinExistence type="inferred from homology"/>
<dbReference type="PANTHER" id="PTHR38776:SF1">
    <property type="entry name" value="MLTA-INTERACTING PROTEIN-RELATED"/>
    <property type="match status" value="1"/>
</dbReference>
<reference evidence="7 8" key="1">
    <citation type="submission" date="2024-03" db="EMBL/GenBank/DDBJ databases">
        <title>Community enrichment and isolation of bacterial strains for fucoidan degradation.</title>
        <authorList>
            <person name="Sichert A."/>
        </authorList>
    </citation>
    <scope>NUCLEOTIDE SEQUENCE [LARGE SCALE GENOMIC DNA]</scope>
    <source>
        <strain evidence="7 8">AS12</strain>
    </source>
</reference>
<feature type="signal peptide" evidence="6">
    <location>
        <begin position="1"/>
        <end position="43"/>
    </location>
</feature>
<evidence type="ECO:0000256" key="4">
    <source>
        <dbReference type="ARBA" id="ARBA00023136"/>
    </source>
</evidence>
<keyword evidence="4" id="KW-0472">Membrane</keyword>
<evidence type="ECO:0000313" key="8">
    <source>
        <dbReference type="Proteomes" id="UP001461163"/>
    </source>
</evidence>
<feature type="chain" id="PRO_5046042173" evidence="6">
    <location>
        <begin position="44"/>
        <end position="290"/>
    </location>
</feature>
<dbReference type="Pfam" id="PF06629">
    <property type="entry name" value="MipA"/>
    <property type="match status" value="1"/>
</dbReference>
<evidence type="ECO:0000256" key="3">
    <source>
        <dbReference type="ARBA" id="ARBA00022729"/>
    </source>
</evidence>
<dbReference type="Proteomes" id="UP001461163">
    <property type="component" value="Unassembled WGS sequence"/>
</dbReference>
<keyword evidence="8" id="KW-1185">Reference proteome</keyword>
<gene>
    <name evidence="7" type="ORF">WNY77_19405</name>
</gene>
<accession>A0ABU9T0D9</accession>
<comment type="subcellular location">
    <subcellularLocation>
        <location evidence="1">Cell outer membrane</location>
    </subcellularLocation>
</comment>